<accession>A0A899FKG9</accession>
<protein>
    <submittedName>
        <fullName evidence="1">Uncharacterized protein</fullName>
    </submittedName>
</protein>
<name>A0A899FKG9_9ASCO</name>
<dbReference type="EMBL" id="CP054533">
    <property type="protein sequence ID" value="QSL64530.1"/>
    <property type="molecule type" value="Genomic_DNA"/>
</dbReference>
<gene>
    <name evidence="1" type="ORF">MERGE_001831</name>
</gene>
<dbReference type="OrthoDB" id="3363286at2759"/>
<evidence type="ECO:0000313" key="2">
    <source>
        <dbReference type="Proteomes" id="UP000663699"/>
    </source>
</evidence>
<organism evidence="1 2">
    <name type="scientific">Pneumocystis wakefieldiae</name>
    <dbReference type="NCBI Taxonomy" id="38082"/>
    <lineage>
        <taxon>Eukaryota</taxon>
        <taxon>Fungi</taxon>
        <taxon>Dikarya</taxon>
        <taxon>Ascomycota</taxon>
        <taxon>Taphrinomycotina</taxon>
        <taxon>Pneumocystomycetes</taxon>
        <taxon>Pneumocystaceae</taxon>
        <taxon>Pneumocystis</taxon>
    </lineage>
</organism>
<proteinExistence type="predicted"/>
<dbReference type="Proteomes" id="UP000663699">
    <property type="component" value="Chromosome 2"/>
</dbReference>
<keyword evidence="2" id="KW-1185">Reference proteome</keyword>
<evidence type="ECO:0000313" key="1">
    <source>
        <dbReference type="EMBL" id="QSL64530.1"/>
    </source>
</evidence>
<sequence>MKVSGITAFSGYNVCSRLKVYGYIDKLVPLLKEPALNGYQRPSTLNKNLRAKKSKIKKKRMQDEALDKDSYRWDIILRENPYVKLLVSPIRRDILTDARLPSAFFLSFLACKDPETNKIWILPNGLRHKVARKVGQSRWMICNKRHIDFVGRKHWKRMLLDFAPEDAIWRSDMDEFVLTELRKRVIIELKKVQNTFLDMLLVNGSFVQDIKNQKLKKKIGCVIHKFDDDRIWYLENICDQEFKVPVINVSILLNPDNDENEWVRTLVFEKSTAIPLEINT</sequence>
<dbReference type="AlphaFoldDB" id="A0A899FKG9"/>
<reference evidence="1" key="1">
    <citation type="submission" date="2020-06" db="EMBL/GenBank/DDBJ databases">
        <title>Genomes of multiple members of Pneumocystis genus reveal paths to human pathogen Pneumocystis jirovecii.</title>
        <authorList>
            <person name="Cisse O.H."/>
            <person name="Ma L."/>
            <person name="Dekker J."/>
            <person name="Khil P."/>
            <person name="Jo J."/>
            <person name="Brenchley J."/>
            <person name="Blair R."/>
            <person name="Pahar B."/>
            <person name="Chabe M."/>
            <person name="Van Rompay K.A."/>
            <person name="Keesler R."/>
            <person name="Sukura A."/>
            <person name="Hirsch V."/>
            <person name="Kutty G."/>
            <person name="Liu Y."/>
            <person name="Peng L."/>
            <person name="Chen J."/>
            <person name="Song J."/>
            <person name="Weissenbacher-Lang C."/>
            <person name="Xu J."/>
            <person name="Upham N.S."/>
            <person name="Stajich J.E."/>
            <person name="Cuomo C.A."/>
            <person name="Cushion M.T."/>
            <person name="Kovacs J.A."/>
        </authorList>
    </citation>
    <scope>NUCLEOTIDE SEQUENCE</scope>
    <source>
        <strain evidence="1">2A</strain>
    </source>
</reference>